<name>A0ABW6AIX8_9BACT</name>
<evidence type="ECO:0000313" key="1">
    <source>
        <dbReference type="EMBL" id="MFD2934009.1"/>
    </source>
</evidence>
<proteinExistence type="predicted"/>
<dbReference type="RefSeq" id="WP_381499159.1">
    <property type="nucleotide sequence ID" value="NZ_JBHUOM010000002.1"/>
</dbReference>
<keyword evidence="2" id="KW-1185">Reference proteome</keyword>
<gene>
    <name evidence="1" type="ORF">ACFS25_09465</name>
</gene>
<comment type="caution">
    <text evidence="1">The sequence shown here is derived from an EMBL/GenBank/DDBJ whole genome shotgun (WGS) entry which is preliminary data.</text>
</comment>
<evidence type="ECO:0000313" key="2">
    <source>
        <dbReference type="Proteomes" id="UP001597512"/>
    </source>
</evidence>
<dbReference type="EMBL" id="JBHUOM010000002">
    <property type="protein sequence ID" value="MFD2934009.1"/>
    <property type="molecule type" value="Genomic_DNA"/>
</dbReference>
<accession>A0ABW6AIX8</accession>
<dbReference type="Proteomes" id="UP001597512">
    <property type="component" value="Unassembled WGS sequence"/>
</dbReference>
<reference evidence="2" key="1">
    <citation type="journal article" date="2019" name="Int. J. Syst. Evol. Microbiol.">
        <title>The Global Catalogue of Microorganisms (GCM) 10K type strain sequencing project: providing services to taxonomists for standard genome sequencing and annotation.</title>
        <authorList>
            <consortium name="The Broad Institute Genomics Platform"/>
            <consortium name="The Broad Institute Genome Sequencing Center for Infectious Disease"/>
            <person name="Wu L."/>
            <person name="Ma J."/>
        </authorList>
    </citation>
    <scope>NUCLEOTIDE SEQUENCE [LARGE SCALE GENOMIC DNA]</scope>
    <source>
        <strain evidence="2">KCTC 52490</strain>
    </source>
</reference>
<organism evidence="1 2">
    <name type="scientific">Spirosoma flavum</name>
    <dbReference type="NCBI Taxonomy" id="2048557"/>
    <lineage>
        <taxon>Bacteria</taxon>
        <taxon>Pseudomonadati</taxon>
        <taxon>Bacteroidota</taxon>
        <taxon>Cytophagia</taxon>
        <taxon>Cytophagales</taxon>
        <taxon>Cytophagaceae</taxon>
        <taxon>Spirosoma</taxon>
    </lineage>
</organism>
<protein>
    <submittedName>
        <fullName evidence="1">Uncharacterized protein</fullName>
    </submittedName>
</protein>
<sequence length="62" mass="7197">MNRLRLFCIFDRQDVRFSLPPHKRPRNMATVASRNLYVDSGAARAKILIEQLNRSNYSCGKT</sequence>